<protein>
    <recommendedName>
        <fullName evidence="9">Lipoprotein signal peptidase</fullName>
        <ecNumber evidence="9">3.4.23.36</ecNumber>
    </recommendedName>
    <alternativeName>
        <fullName evidence="9">Prolipoprotein signal peptidase</fullName>
    </alternativeName>
    <alternativeName>
        <fullName evidence="9">Signal peptidase II</fullName>
        <shortName evidence="9">SPase II</shortName>
    </alternativeName>
</protein>
<evidence type="ECO:0000256" key="9">
    <source>
        <dbReference type="HAMAP-Rule" id="MF_00161"/>
    </source>
</evidence>
<evidence type="ECO:0000256" key="5">
    <source>
        <dbReference type="ARBA" id="ARBA00022750"/>
    </source>
</evidence>
<dbReference type="GO" id="GO:0006508">
    <property type="term" value="P:proteolysis"/>
    <property type="evidence" value="ECO:0007669"/>
    <property type="project" value="UniProtKB-KW"/>
</dbReference>
<dbReference type="EC" id="3.4.23.36" evidence="9"/>
<keyword evidence="4 9" id="KW-0812">Transmembrane</keyword>
<name>A0A378LV38_9GAMM</name>
<dbReference type="PROSITE" id="PS00855">
    <property type="entry name" value="SPASE_II"/>
    <property type="match status" value="1"/>
</dbReference>
<evidence type="ECO:0000256" key="2">
    <source>
        <dbReference type="ARBA" id="ARBA00022475"/>
    </source>
</evidence>
<comment type="similarity">
    <text evidence="1 9 11">Belongs to the peptidase A8 family.</text>
</comment>
<dbReference type="HAMAP" id="MF_00161">
    <property type="entry name" value="LspA"/>
    <property type="match status" value="1"/>
</dbReference>
<evidence type="ECO:0000256" key="11">
    <source>
        <dbReference type="RuleBase" id="RU004181"/>
    </source>
</evidence>
<dbReference type="RefSeq" id="WP_031565071.1">
    <property type="nucleotide sequence ID" value="NZ_CAAAIS010000001.1"/>
</dbReference>
<keyword evidence="7 9" id="KW-1133">Transmembrane helix</keyword>
<dbReference type="EMBL" id="UGPB01000001">
    <property type="protein sequence ID" value="STY29702.1"/>
    <property type="molecule type" value="Genomic_DNA"/>
</dbReference>
<comment type="catalytic activity">
    <reaction evidence="9 10">
        <text>Release of signal peptides from bacterial membrane prolipoproteins. Hydrolyzes -Xaa-Yaa-Zaa-|-(S,diacylglyceryl)Cys-, in which Xaa is hydrophobic (preferably Leu), and Yaa (Ala or Ser) and Zaa (Gly or Ala) have small, neutral side chains.</text>
        <dbReference type="EC" id="3.4.23.36"/>
    </reaction>
</comment>
<dbReference type="InterPro" id="IPR001872">
    <property type="entry name" value="Peptidase_A8"/>
</dbReference>
<dbReference type="PANTHER" id="PTHR33695:SF1">
    <property type="entry name" value="LIPOPROTEIN SIGNAL PEPTIDASE"/>
    <property type="match status" value="1"/>
</dbReference>
<evidence type="ECO:0000256" key="1">
    <source>
        <dbReference type="ARBA" id="ARBA00006139"/>
    </source>
</evidence>
<dbReference type="PANTHER" id="PTHR33695">
    <property type="entry name" value="LIPOPROTEIN SIGNAL PEPTIDASE"/>
    <property type="match status" value="1"/>
</dbReference>
<keyword evidence="13" id="KW-1185">Reference proteome</keyword>
<sequence>MKKWPWFVLSLIVVICDQASKYLVEVYLTPYKPLPIFPMFNLTLAYNSGAAFSFLSGAGDWHRWFFASFSLIMSIGLAVWLYRTTTKSRLLLSGIGLILGGAIGNLIDRAYQGYVVDFMDFYYKHHHFATFNLADSAICIGAGFFVLDIILNRE</sequence>
<dbReference type="UniPathway" id="UPA00665"/>
<dbReference type="NCBIfam" id="TIGR00077">
    <property type="entry name" value="lspA"/>
    <property type="match status" value="1"/>
</dbReference>
<feature type="transmembrane region" description="Helical" evidence="9">
    <location>
        <begin position="127"/>
        <end position="151"/>
    </location>
</feature>
<keyword evidence="8 9" id="KW-0472">Membrane</keyword>
<evidence type="ECO:0000313" key="12">
    <source>
        <dbReference type="EMBL" id="STY29702.1"/>
    </source>
</evidence>
<dbReference type="GO" id="GO:0004190">
    <property type="term" value="F:aspartic-type endopeptidase activity"/>
    <property type="evidence" value="ECO:0007669"/>
    <property type="project" value="UniProtKB-UniRule"/>
</dbReference>
<dbReference type="STRING" id="1122170.GCA_000701265_00586"/>
<evidence type="ECO:0000313" key="13">
    <source>
        <dbReference type="Proteomes" id="UP000255297"/>
    </source>
</evidence>
<reference evidence="12 13" key="1">
    <citation type="submission" date="2018-06" db="EMBL/GenBank/DDBJ databases">
        <authorList>
            <consortium name="Pathogen Informatics"/>
            <person name="Doyle S."/>
        </authorList>
    </citation>
    <scope>NUCLEOTIDE SEQUENCE [LARGE SCALE GENOMIC DNA]</scope>
    <source>
        <strain evidence="12 13">NCTC11532</strain>
    </source>
</reference>
<gene>
    <name evidence="9 12" type="primary">lspA</name>
    <name evidence="12" type="ORF">NCTC11532_01900</name>
</gene>
<keyword evidence="2 9" id="KW-1003">Cell membrane</keyword>
<dbReference type="PRINTS" id="PR00781">
    <property type="entry name" value="LIPOSIGPTASE"/>
</dbReference>
<comment type="function">
    <text evidence="9 10">This protein specifically catalyzes the removal of signal peptides from prolipoproteins.</text>
</comment>
<dbReference type="AlphaFoldDB" id="A0A378LV38"/>
<proteinExistence type="inferred from homology"/>
<keyword evidence="6 9" id="KW-0378">Hydrolase</keyword>
<feature type="active site" evidence="9">
    <location>
        <position position="135"/>
    </location>
</feature>
<evidence type="ECO:0000256" key="8">
    <source>
        <dbReference type="ARBA" id="ARBA00023136"/>
    </source>
</evidence>
<comment type="subcellular location">
    <subcellularLocation>
        <location evidence="9">Cell membrane</location>
        <topology evidence="9">Multi-pass membrane protein</topology>
    </subcellularLocation>
</comment>
<evidence type="ECO:0000256" key="7">
    <source>
        <dbReference type="ARBA" id="ARBA00022989"/>
    </source>
</evidence>
<keyword evidence="3 9" id="KW-0645">Protease</keyword>
<evidence type="ECO:0000256" key="10">
    <source>
        <dbReference type="RuleBase" id="RU000594"/>
    </source>
</evidence>
<accession>A0A378LV38</accession>
<feature type="transmembrane region" description="Helical" evidence="9">
    <location>
        <begin position="89"/>
        <end position="107"/>
    </location>
</feature>
<dbReference type="Proteomes" id="UP000255297">
    <property type="component" value="Unassembled WGS sequence"/>
</dbReference>
<evidence type="ECO:0000256" key="4">
    <source>
        <dbReference type="ARBA" id="ARBA00022692"/>
    </source>
</evidence>
<dbReference type="OrthoDB" id="9810259at2"/>
<feature type="transmembrane region" description="Helical" evidence="9">
    <location>
        <begin position="6"/>
        <end position="24"/>
    </location>
</feature>
<evidence type="ECO:0000256" key="3">
    <source>
        <dbReference type="ARBA" id="ARBA00022670"/>
    </source>
</evidence>
<evidence type="ECO:0000256" key="6">
    <source>
        <dbReference type="ARBA" id="ARBA00022801"/>
    </source>
</evidence>
<keyword evidence="12" id="KW-0449">Lipoprotein</keyword>
<dbReference type="GO" id="GO:0005886">
    <property type="term" value="C:plasma membrane"/>
    <property type="evidence" value="ECO:0007669"/>
    <property type="project" value="UniProtKB-SubCell"/>
</dbReference>
<feature type="active site" evidence="9">
    <location>
        <position position="117"/>
    </location>
</feature>
<comment type="pathway">
    <text evidence="9">Protein modification; lipoprotein biosynthesis (signal peptide cleavage).</text>
</comment>
<feature type="transmembrane region" description="Helical" evidence="9">
    <location>
        <begin position="61"/>
        <end position="82"/>
    </location>
</feature>
<keyword evidence="5 9" id="KW-0064">Aspartyl protease</keyword>
<dbReference type="Pfam" id="PF01252">
    <property type="entry name" value="Peptidase_A8"/>
    <property type="match status" value="1"/>
</dbReference>
<organism evidence="12 13">
    <name type="scientific">Legionella wadsworthii</name>
    <dbReference type="NCBI Taxonomy" id="28088"/>
    <lineage>
        <taxon>Bacteria</taxon>
        <taxon>Pseudomonadati</taxon>
        <taxon>Pseudomonadota</taxon>
        <taxon>Gammaproteobacteria</taxon>
        <taxon>Legionellales</taxon>
        <taxon>Legionellaceae</taxon>
        <taxon>Legionella</taxon>
    </lineage>
</organism>